<gene>
    <name evidence="3" type="ORF">FD09_GL000871</name>
</gene>
<dbReference type="STRING" id="1423792.FD09_GL000871"/>
<proteinExistence type="predicted"/>
<protein>
    <submittedName>
        <fullName evidence="3">Minor capsid protein</fullName>
    </submittedName>
</protein>
<sequence length="1621" mass="173368">MADGTISIEVALEGKDKLISDTQQADNILKDFGDQAGDKMDESIKENTDKAKRTLASFPKEVKTELIAEAKDAGIKNFDAILKQLPKERRVDLLTKVEDGKAIDFQKLIKSLPKEVQSEVKVNDRATQPLKEVKRAQQSIPERKETTVKANDEASAPLRHIKSEADDTAGHVSHLGEIVKGTMIGNMVSNGLQNAFSAVKNAIGGAIEQAKSYSLAQETMNATWTTLTGNAQEGQKMVDMTNQMAIAANNATDMVDGLNQKFYAINHSADSTETLTKSVLTLQDAFGQTDDAVMNFGTQFAQMMANGKVGAQDMMSFVNTFPVLRTNLLKTEQQITHNSKLSMAQMNDMMSAGKISSETMEKVLQDTAKQYSSATANFGKTIPGMTRTIKSQMPVLLSAISDPLTHAANPIVGAMTEWVSSANTKNEFKTVGQTFSDGLNRTIGAYMGNGKGAASSIMDNLDGLIQKVNNGIKTTFDFLSDHAGSIKGITGDAFELSKIIGGTVWSVGYEMFMGLAKAFGLVNENSSKAQGPLETIKSVMDKLVAHKTEIQNLTKIWLAFFAINKITSWIKTVNAARKSLMELGIVQKMFGGGGGISLPSIGGAAKKGADIPQAAETVAETTGSNKGLFNWAKRLFTRTKGITAGTQTVAAGGDIMEDLGTVGNTASKLSKAAGAAKGLAGIGTAITLLSSVGDILGSTHKTIGGNVGKAAGSSLGAWAGGAATGAVVGTFAGPVGTAVGAGLGAAVGAAAGSSVGKKIGKNIQNGVESAFHPKLNDGVSKATDKLKGGMKSFVKSYQGDMNKINGDMILLSTATGKQADKLQADMAKTYAKMGKDVDAYYKSKESKSKKDLDRLVSEGYMTQKEADKALAKEKDNDAKRAKNMKGAYANMQKESERYYKEQAAITAKYEKTKTDAANKVEKDRAKQRAALVKNGATQAELAEFDEVTAKKVAKARAKAKSDEQKDLEKSQKTHLKNMKSLQDQADADTYQNLKVNAGKEKDLLQDLSESKQKLSQAELKRVISTSAKQTDAVINAANKTYKEVKDAADKKYKATTDAADKEYYQNHTISKQQYQDIVANAKKQRDDTVTAAKDQRDKTVSHAKNQHKEVVNEATKQAGEHKGAVDTETGDVLSGWDKFTAGFAHMFNSVIDFVDGIFKWMTGKPTSIHHWYPKGYARGVNGLSKDEVAVVGEEGYELAYHPKYGIYPVGINGQELSYLQAGTSILPHAQSEQFMNMIGGLPHHASGVWGTIADVVGDATKWIKNTVGDIGKFIAGGASGAWKWISDKLGINKWKTSQKWNSMNQMATGTVNQVKDAFLDKFSSLFKKKQSEGEGGNGPLKSLPELEAIARQAAKIMGVSPSDQFIKQLANVAMSESGGNSGAANLTDSNAKAGMASVGLLQYIPSTWAYYNVPGHNNRNSVLDNFVHFFNNSDWQNSIGYVTYPSWGGMYKWDWKHDGPIGAPRMGMGGRFTKETPAVIGEDGTEYAINITKDNADDLLAAAITERAETHSDSIFAKALQGKSQAQASVSVSGSSATALMAAGQAANYITNGNGGQNNSAQISKQMDTVVDLLTAVATSPYTVDSTVNIDGKALIKQQQNNIRQVLGLALKKGGLHLSGL</sequence>
<organism evidence="3 4">
    <name type="scientific">Schleiferilactobacillus perolens DSM 12744</name>
    <dbReference type="NCBI Taxonomy" id="1423792"/>
    <lineage>
        <taxon>Bacteria</taxon>
        <taxon>Bacillati</taxon>
        <taxon>Bacillota</taxon>
        <taxon>Bacilli</taxon>
        <taxon>Lactobacillales</taxon>
        <taxon>Lactobacillaceae</taxon>
        <taxon>Schleiferilactobacillus</taxon>
    </lineage>
</organism>
<dbReference type="PANTHER" id="PTHR47372:SF5">
    <property type="entry name" value="LATE EMBRYOGENESIS ABUNDANT PROTEIN (LEA) FAMILY PROTEIN"/>
    <property type="match status" value="1"/>
</dbReference>
<evidence type="ECO:0000313" key="3">
    <source>
        <dbReference type="EMBL" id="KRL10728.1"/>
    </source>
</evidence>
<dbReference type="RefSeq" id="WP_057821896.1">
    <property type="nucleotide sequence ID" value="NZ_AZEC01000014.1"/>
</dbReference>
<reference evidence="3 4" key="1">
    <citation type="journal article" date="2015" name="Genome Announc.">
        <title>Expanding the biotechnology potential of lactobacilli through comparative genomics of 213 strains and associated genera.</title>
        <authorList>
            <person name="Sun Z."/>
            <person name="Harris H.M."/>
            <person name="McCann A."/>
            <person name="Guo C."/>
            <person name="Argimon S."/>
            <person name="Zhang W."/>
            <person name="Yang X."/>
            <person name="Jeffery I.B."/>
            <person name="Cooney J.C."/>
            <person name="Kagawa T.F."/>
            <person name="Liu W."/>
            <person name="Song Y."/>
            <person name="Salvetti E."/>
            <person name="Wrobel A."/>
            <person name="Rasinkangas P."/>
            <person name="Parkhill J."/>
            <person name="Rea M.C."/>
            <person name="O'Sullivan O."/>
            <person name="Ritari J."/>
            <person name="Douillard F.P."/>
            <person name="Paul Ross R."/>
            <person name="Yang R."/>
            <person name="Briner A.E."/>
            <person name="Felis G.E."/>
            <person name="de Vos W.M."/>
            <person name="Barrangou R."/>
            <person name="Klaenhammer T.R."/>
            <person name="Caufield P.W."/>
            <person name="Cui Y."/>
            <person name="Zhang H."/>
            <person name="O'Toole P.W."/>
        </authorList>
    </citation>
    <scope>NUCLEOTIDE SEQUENCE [LARGE SCALE GENOMIC DNA]</scope>
    <source>
        <strain evidence="3 4">DSM 12744</strain>
    </source>
</reference>
<evidence type="ECO:0000313" key="4">
    <source>
        <dbReference type="Proteomes" id="UP000051330"/>
    </source>
</evidence>
<dbReference type="Pfam" id="PF20155">
    <property type="entry name" value="TMP_3"/>
    <property type="match status" value="1"/>
</dbReference>
<dbReference type="InterPro" id="IPR023346">
    <property type="entry name" value="Lysozyme-like_dom_sf"/>
</dbReference>
<evidence type="ECO:0000259" key="2">
    <source>
        <dbReference type="Pfam" id="PF20155"/>
    </source>
</evidence>
<feature type="region of interest" description="Disordered" evidence="1">
    <location>
        <begin position="957"/>
        <end position="986"/>
    </location>
</feature>
<feature type="compositionally biased region" description="Basic and acidic residues" evidence="1">
    <location>
        <begin position="959"/>
        <end position="971"/>
    </location>
</feature>
<feature type="domain" description="Tape measure protein N-terminal" evidence="2">
    <location>
        <begin position="213"/>
        <end position="400"/>
    </location>
</feature>
<dbReference type="InterPro" id="IPR013491">
    <property type="entry name" value="Tape_meas_N"/>
</dbReference>
<dbReference type="SUPFAM" id="SSF53955">
    <property type="entry name" value="Lysozyme-like"/>
    <property type="match status" value="1"/>
</dbReference>
<dbReference type="OrthoDB" id="2137849at2"/>
<comment type="caution">
    <text evidence="3">The sequence shown here is derived from an EMBL/GenBank/DDBJ whole genome shotgun (WGS) entry which is preliminary data.</text>
</comment>
<name>A0A0R1N3X3_9LACO</name>
<dbReference type="PANTHER" id="PTHR47372">
    <property type="entry name" value="DAUER UP-REGULATED-RELATED"/>
    <property type="match status" value="1"/>
</dbReference>
<dbReference type="Gene3D" id="1.20.120.20">
    <property type="entry name" value="Apolipoprotein"/>
    <property type="match status" value="1"/>
</dbReference>
<evidence type="ECO:0000256" key="1">
    <source>
        <dbReference type="SAM" id="MobiDB-lite"/>
    </source>
</evidence>
<dbReference type="Proteomes" id="UP000051330">
    <property type="component" value="Unassembled WGS sequence"/>
</dbReference>
<dbReference type="EMBL" id="AZEC01000014">
    <property type="protein sequence ID" value="KRL10728.1"/>
    <property type="molecule type" value="Genomic_DNA"/>
</dbReference>
<dbReference type="PATRIC" id="fig|1423792.3.peg.885"/>
<keyword evidence="4" id="KW-1185">Reference proteome</keyword>
<accession>A0A0R1N3X3</accession>